<dbReference type="VEuPathDB" id="FungiDB:PAAG_04236"/>
<gene>
    <name evidence="1" type="ORF">PAAG_04236</name>
</gene>
<proteinExistence type="predicted"/>
<sequence length="158" mass="18110">MAQGKLCSANPVHGRRPTVIRLVNNTRVEAVEVLQYVLETYKAPNSFSLPQNPEIIINQEQSRNMRRIRTWHRKNSASIASRQSAGDKSHSWFLVFVDEIFWPKDSGINNDGRGEESVEVKQQTPQEMDLFHEPLPVLVKDSTRWAKGQDRQASVYHG</sequence>
<dbReference type="OrthoDB" id="10426103at2759"/>
<dbReference type="GeneID" id="9097104"/>
<evidence type="ECO:0000313" key="1">
    <source>
        <dbReference type="EMBL" id="EEH33183.2"/>
    </source>
</evidence>
<keyword evidence="2" id="KW-1185">Reference proteome</keyword>
<dbReference type="eggNOG" id="ENOG502RPXH">
    <property type="taxonomic scope" value="Eukaryota"/>
</dbReference>
<name>C1H0E2_PARBA</name>
<evidence type="ECO:0000313" key="2">
    <source>
        <dbReference type="Proteomes" id="UP000002059"/>
    </source>
</evidence>
<protein>
    <submittedName>
        <fullName evidence="1">Uncharacterized protein</fullName>
    </submittedName>
</protein>
<reference evidence="1 2" key="1">
    <citation type="journal article" date="2011" name="PLoS Genet.">
        <title>Comparative genomic analysis of human fungal pathogens causing paracoccidioidomycosis.</title>
        <authorList>
            <person name="Desjardins C.A."/>
            <person name="Champion M.D."/>
            <person name="Holder J.W."/>
            <person name="Muszewska A."/>
            <person name="Goldberg J."/>
            <person name="Bailao A.M."/>
            <person name="Brigido M.M."/>
            <person name="Ferreira M.E."/>
            <person name="Garcia A.M."/>
            <person name="Grynberg M."/>
            <person name="Gujja S."/>
            <person name="Heiman D.I."/>
            <person name="Henn M.R."/>
            <person name="Kodira C.D."/>
            <person name="Leon-Narvaez H."/>
            <person name="Longo L.V."/>
            <person name="Ma L.J."/>
            <person name="Malavazi I."/>
            <person name="Matsuo A.L."/>
            <person name="Morais F.V."/>
            <person name="Pereira M."/>
            <person name="Rodriguez-Brito S."/>
            <person name="Sakthikumar S."/>
            <person name="Salem-Izacc S.M."/>
            <person name="Sykes S.M."/>
            <person name="Teixeira M.M."/>
            <person name="Vallejo M.C."/>
            <person name="Walter M.E."/>
            <person name="Yandava C."/>
            <person name="Young S."/>
            <person name="Zeng Q."/>
            <person name="Zucker J."/>
            <person name="Felipe M.S."/>
            <person name="Goldman G.H."/>
            <person name="Haas B.J."/>
            <person name="McEwen J.G."/>
            <person name="Nino-Vega G."/>
            <person name="Puccia R."/>
            <person name="San-Blas G."/>
            <person name="Soares C.M."/>
            <person name="Birren B.W."/>
            <person name="Cuomo C.A."/>
        </authorList>
    </citation>
    <scope>NUCLEOTIDE SEQUENCE [LARGE SCALE GENOMIC DNA]</scope>
    <source>
        <strain evidence="2">ATCC MYA-826 / Pb01</strain>
    </source>
</reference>
<organism evidence="1 2">
    <name type="scientific">Paracoccidioides lutzii (strain ATCC MYA-826 / Pb01)</name>
    <name type="common">Paracoccidioides brasiliensis</name>
    <dbReference type="NCBI Taxonomy" id="502779"/>
    <lineage>
        <taxon>Eukaryota</taxon>
        <taxon>Fungi</taxon>
        <taxon>Dikarya</taxon>
        <taxon>Ascomycota</taxon>
        <taxon>Pezizomycotina</taxon>
        <taxon>Eurotiomycetes</taxon>
        <taxon>Eurotiomycetidae</taxon>
        <taxon>Onygenales</taxon>
        <taxon>Ajellomycetaceae</taxon>
        <taxon>Paracoccidioides</taxon>
    </lineage>
</organism>
<dbReference type="RefSeq" id="XP_002793964.2">
    <property type="nucleotide sequence ID" value="XM_002793918.2"/>
</dbReference>
<dbReference type="HOGENOM" id="CLU_141164_0_0_1"/>
<accession>C1H0E2</accession>
<dbReference type="KEGG" id="pbl:PAAG_04236"/>
<dbReference type="EMBL" id="KN294001">
    <property type="protein sequence ID" value="EEH33183.2"/>
    <property type="molecule type" value="Genomic_DNA"/>
</dbReference>
<dbReference type="AlphaFoldDB" id="C1H0E2"/>
<dbReference type="Proteomes" id="UP000002059">
    <property type="component" value="Partially assembled WGS sequence"/>
</dbReference>